<sequence length="1006" mass="112785">MQLLQDNFCDHTNFRFGADGGLEDERQLLAEEQKLCRVRARQFSLETNRRRRVLEEKRKLLEVQEQRLRENILQQRRQRVQDATERFQRAHLPPSQRYRQSFRRNALNIEDALNQIQGTCSSQSQPASFLSNTIKSCTSSPKPPTVSKSSHRQALSAVEAYTKVLQEQSMTCFNSQGVEKTKEDQQNHSPQDSHLSDSCNSESLSSKDSLENEDPNHSTKNLQNFFSPFLLDSEKSHPVLRNQNDFYPTSDLTFSAMMLLGNNLLQSKKLQEPKQNKHEDSEGPKNKVCASEQMSKEVSQPSVHNCNLLTFCEIMNADPEYIDTNSPQNSSDDNISVADRLTHSNTTLEPDCPKQEALLDLRQQRVHDDKQLKHPSATEILLPAKNGNNKDIVFESLPKPKMFLNDSTIYNASQEAALQQTAKENHCLSSQKELSASINNLNKVLNSESKTEKPIGAAILQHTCLSNIQSDTLNHLKCPEEAAQKLPLLHTSVCEVRFIKGILKKQSKHMSEGATCVYGSGHLIFAKQVALQIRDSVELTRAKTENEEANKTVKKKLRWFDEVYVGKEDKEWNIIKQMKGKSSSLSQSKSNSEDHQLSVTTVSGAYKPGPTMTPAASTGYHFTKQAWADVGVQVSLPQEQDDEVKVLRGSTRTGGPKVPQRERSTRVGVGPVSTRARKGTVIRPQSATEVTQIAKTQGKLMVPRPPPRMEEKMAHITKTPYGMDHTSVNCKQALAVERALQKDNSESFLSSYTHQRIRTDNTVSSEDNAKGTASAGHQETQKCSRRKAMVFGDKGLCLDCTPTDDEISQLWHGVRSALATKDAKDMLARQALESGRVVRKPFVEQSRHPPGLGNRRLPQSSQPAKQTAEPVRQFVTTYGMGFPDEGFHGAAHLCVPEVHVEGLLEKRETGAAVEPAQTQRPRTVQQCSLQRGLTSISLEEQKILLSLDRLNHQLHCVQEHVCGKTGTRDLVLIDAPSTKKVKVTSHHKHRVSSANHCTRYQKKPHV</sequence>
<evidence type="ECO:0000313" key="3">
    <source>
        <dbReference type="EMBL" id="KAK2846687.1"/>
    </source>
</evidence>
<dbReference type="EMBL" id="JAUPFM010000007">
    <property type="protein sequence ID" value="KAK2846687.1"/>
    <property type="molecule type" value="Genomic_DNA"/>
</dbReference>
<gene>
    <name evidence="3" type="ORF">Q5P01_009686</name>
</gene>
<feature type="compositionally biased region" description="Low complexity" evidence="2">
    <location>
        <begin position="192"/>
        <end position="207"/>
    </location>
</feature>
<dbReference type="GO" id="GO:0097546">
    <property type="term" value="C:ciliary base"/>
    <property type="evidence" value="ECO:0007669"/>
    <property type="project" value="InterPro"/>
</dbReference>
<evidence type="ECO:0008006" key="5">
    <source>
        <dbReference type="Google" id="ProtNLM"/>
    </source>
</evidence>
<feature type="region of interest" description="Disordered" evidence="2">
    <location>
        <begin position="760"/>
        <end position="783"/>
    </location>
</feature>
<keyword evidence="1" id="KW-0175">Coiled coil</keyword>
<name>A0AA88SXP4_CHASR</name>
<evidence type="ECO:0000313" key="4">
    <source>
        <dbReference type="Proteomes" id="UP001187415"/>
    </source>
</evidence>
<dbReference type="PANTHER" id="PTHR31191:SF4">
    <property type="entry name" value="CENTROSOMAL PROTEIN OF 126 KDA"/>
    <property type="match status" value="1"/>
</dbReference>
<dbReference type="GO" id="GO:0007052">
    <property type="term" value="P:mitotic spindle organization"/>
    <property type="evidence" value="ECO:0007669"/>
    <property type="project" value="InterPro"/>
</dbReference>
<comment type="caution">
    <text evidence="3">The sequence shown here is derived from an EMBL/GenBank/DDBJ whole genome shotgun (WGS) entry which is preliminary data.</text>
</comment>
<dbReference type="GO" id="GO:0030496">
    <property type="term" value="C:midbody"/>
    <property type="evidence" value="ECO:0007669"/>
    <property type="project" value="TreeGrafter"/>
</dbReference>
<dbReference type="InterPro" id="IPR028257">
    <property type="entry name" value="CEP126"/>
</dbReference>
<dbReference type="GO" id="GO:0005813">
    <property type="term" value="C:centrosome"/>
    <property type="evidence" value="ECO:0007669"/>
    <property type="project" value="InterPro"/>
</dbReference>
<organism evidence="3 4">
    <name type="scientific">Channa striata</name>
    <name type="common">Snakehead murrel</name>
    <name type="synonym">Ophicephalus striatus</name>
    <dbReference type="NCBI Taxonomy" id="64152"/>
    <lineage>
        <taxon>Eukaryota</taxon>
        <taxon>Metazoa</taxon>
        <taxon>Chordata</taxon>
        <taxon>Craniata</taxon>
        <taxon>Vertebrata</taxon>
        <taxon>Euteleostomi</taxon>
        <taxon>Actinopterygii</taxon>
        <taxon>Neopterygii</taxon>
        <taxon>Teleostei</taxon>
        <taxon>Neoteleostei</taxon>
        <taxon>Acanthomorphata</taxon>
        <taxon>Anabantaria</taxon>
        <taxon>Anabantiformes</taxon>
        <taxon>Channoidei</taxon>
        <taxon>Channidae</taxon>
        <taxon>Channa</taxon>
    </lineage>
</organism>
<protein>
    <recommendedName>
        <fullName evidence="5">Centrosomal protein of 126 kDa</fullName>
    </recommendedName>
</protein>
<feature type="region of interest" description="Disordered" evidence="2">
    <location>
        <begin position="649"/>
        <end position="673"/>
    </location>
</feature>
<feature type="compositionally biased region" description="Basic and acidic residues" evidence="2">
    <location>
        <begin position="208"/>
        <end position="217"/>
    </location>
</feature>
<dbReference type="GO" id="GO:0031122">
    <property type="term" value="P:cytoplasmic microtubule organization"/>
    <property type="evidence" value="ECO:0007669"/>
    <property type="project" value="InterPro"/>
</dbReference>
<dbReference type="Pfam" id="PF15352">
    <property type="entry name" value="K1377"/>
    <property type="match status" value="2"/>
</dbReference>
<feature type="coiled-coil region" evidence="1">
    <location>
        <begin position="51"/>
        <end position="78"/>
    </location>
</feature>
<reference evidence="3" key="1">
    <citation type="submission" date="2023-07" db="EMBL/GenBank/DDBJ databases">
        <title>Chromosome-level Genome Assembly of Striped Snakehead (Channa striata).</title>
        <authorList>
            <person name="Liu H."/>
        </authorList>
    </citation>
    <scope>NUCLEOTIDE SEQUENCE</scope>
    <source>
        <strain evidence="3">Gz</strain>
        <tissue evidence="3">Muscle</tissue>
    </source>
</reference>
<dbReference type="GO" id="GO:1905515">
    <property type="term" value="P:non-motile cilium assembly"/>
    <property type="evidence" value="ECO:0007669"/>
    <property type="project" value="InterPro"/>
</dbReference>
<evidence type="ECO:0000256" key="1">
    <source>
        <dbReference type="SAM" id="Coils"/>
    </source>
</evidence>
<feature type="region of interest" description="Disordered" evidence="2">
    <location>
        <begin position="983"/>
        <end position="1006"/>
    </location>
</feature>
<evidence type="ECO:0000256" key="2">
    <source>
        <dbReference type="SAM" id="MobiDB-lite"/>
    </source>
</evidence>
<feature type="compositionally biased region" description="Basic and acidic residues" evidence="2">
    <location>
        <begin position="270"/>
        <end position="285"/>
    </location>
</feature>
<accession>A0AA88SXP4</accession>
<feature type="region of interest" description="Disordered" evidence="2">
    <location>
        <begin position="176"/>
        <end position="221"/>
    </location>
</feature>
<feature type="region of interest" description="Disordered" evidence="2">
    <location>
        <begin position="270"/>
        <end position="296"/>
    </location>
</feature>
<dbReference type="PANTHER" id="PTHR31191">
    <property type="entry name" value="CENTROSOMAL PROTEIN CEP126"/>
    <property type="match status" value="1"/>
</dbReference>
<keyword evidence="4" id="KW-1185">Reference proteome</keyword>
<dbReference type="AlphaFoldDB" id="A0AA88SXP4"/>
<dbReference type="Proteomes" id="UP001187415">
    <property type="component" value="Unassembled WGS sequence"/>
</dbReference>
<feature type="region of interest" description="Disordered" evidence="2">
    <location>
        <begin position="841"/>
        <end position="869"/>
    </location>
</feature>
<proteinExistence type="predicted"/>